<dbReference type="GO" id="GO:0010008">
    <property type="term" value="C:endosome membrane"/>
    <property type="evidence" value="ECO:0007669"/>
    <property type="project" value="UniProtKB-SubCell"/>
</dbReference>
<feature type="domain" description="MRH" evidence="12">
    <location>
        <begin position="30"/>
        <end position="247"/>
    </location>
</feature>
<dbReference type="Pfam" id="PF02157">
    <property type="entry name" value="Man-6-P_recep"/>
    <property type="match status" value="1"/>
</dbReference>
<dbReference type="InterPro" id="IPR044865">
    <property type="entry name" value="MRH_dom"/>
</dbReference>
<dbReference type="AlphaFoldDB" id="A0A6G1GW51"/>
<evidence type="ECO:0000313" key="13">
    <source>
        <dbReference type="EMBL" id="KAF1985183.1"/>
    </source>
</evidence>
<dbReference type="PANTHER" id="PTHR15071">
    <property type="entry name" value="MANNOSE-6-PHOSPHATE RECEPTOR FAMILY MEMBER"/>
    <property type="match status" value="1"/>
</dbReference>
<evidence type="ECO:0000256" key="2">
    <source>
        <dbReference type="ARBA" id="ARBA00022448"/>
    </source>
</evidence>
<dbReference type="GO" id="GO:0007034">
    <property type="term" value="P:vacuolar transport"/>
    <property type="evidence" value="ECO:0007669"/>
    <property type="project" value="TreeGrafter"/>
</dbReference>
<dbReference type="PROSITE" id="PS51914">
    <property type="entry name" value="MRH"/>
    <property type="match status" value="1"/>
</dbReference>
<organism evidence="13 14">
    <name type="scientific">Aulographum hederae CBS 113979</name>
    <dbReference type="NCBI Taxonomy" id="1176131"/>
    <lineage>
        <taxon>Eukaryota</taxon>
        <taxon>Fungi</taxon>
        <taxon>Dikarya</taxon>
        <taxon>Ascomycota</taxon>
        <taxon>Pezizomycotina</taxon>
        <taxon>Dothideomycetes</taxon>
        <taxon>Pleosporomycetidae</taxon>
        <taxon>Aulographales</taxon>
        <taxon>Aulographaceae</taxon>
    </lineage>
</organism>
<feature type="region of interest" description="Disordered" evidence="9">
    <location>
        <begin position="321"/>
        <end position="370"/>
    </location>
</feature>
<evidence type="ECO:0000256" key="4">
    <source>
        <dbReference type="ARBA" id="ARBA00022729"/>
    </source>
</evidence>
<gene>
    <name evidence="13" type="ORF">K402DRAFT_357626</name>
</gene>
<keyword evidence="4 11" id="KW-0732">Signal</keyword>
<name>A0A6G1GW51_9PEZI</name>
<comment type="subcellular location">
    <subcellularLocation>
        <location evidence="1">Endomembrane system</location>
    </subcellularLocation>
</comment>
<sequence>MRLALVAPFAPLLSLVLAASSDKTPPPPPDPCTIKNSKGAFFNLNPIRKTLPDPTSSKHKDDKVESYTARGYDYPANFTINFCGAVVEDAKDFVGVDESLWRNVSAYYTTRSGSNYSIGQQNSELVFRGRKLVLNYTHGSPCPSPSSRATNLLPETLPDLSTRSDKHSHGAEDLDSDDEDHRNDDDDEDSPRKGGSGEKEVRRKSTIISFLCESEPLAPKAAISFVAASEDECTYFFEARSLAACPGVNHAKEQLSPGGVFGVIVLITILVYLVGGCVYQRSVMHQRGWRQLPNYSFWASIGTFVKDIAIILTSSCTRFFPSSSRHSYSRVSSSANGYAGRGGGGRGRDRDPEGIDENRLIDQLDEEWDD</sequence>
<keyword evidence="13" id="KW-0675">Receptor</keyword>
<evidence type="ECO:0000256" key="11">
    <source>
        <dbReference type="SAM" id="SignalP"/>
    </source>
</evidence>
<accession>A0A6G1GW51</accession>
<feature type="compositionally biased region" description="Low complexity" evidence="9">
    <location>
        <begin position="322"/>
        <end position="334"/>
    </location>
</feature>
<evidence type="ECO:0000256" key="7">
    <source>
        <dbReference type="ARBA" id="ARBA00023157"/>
    </source>
</evidence>
<feature type="signal peptide" evidence="11">
    <location>
        <begin position="1"/>
        <end position="18"/>
    </location>
</feature>
<evidence type="ECO:0000256" key="3">
    <source>
        <dbReference type="ARBA" id="ARBA00022692"/>
    </source>
</evidence>
<keyword evidence="7" id="KW-1015">Disulfide bond</keyword>
<keyword evidence="3 10" id="KW-0812">Transmembrane</keyword>
<dbReference type="GO" id="GO:0005770">
    <property type="term" value="C:late endosome"/>
    <property type="evidence" value="ECO:0007669"/>
    <property type="project" value="TreeGrafter"/>
</dbReference>
<evidence type="ECO:0000256" key="10">
    <source>
        <dbReference type="SAM" id="Phobius"/>
    </source>
</evidence>
<keyword evidence="5 10" id="KW-1133">Transmembrane helix</keyword>
<evidence type="ECO:0000313" key="14">
    <source>
        <dbReference type="Proteomes" id="UP000800041"/>
    </source>
</evidence>
<feature type="compositionally biased region" description="Basic and acidic residues" evidence="9">
    <location>
        <begin position="346"/>
        <end position="362"/>
    </location>
</feature>
<feature type="transmembrane region" description="Helical" evidence="10">
    <location>
        <begin position="259"/>
        <end position="279"/>
    </location>
</feature>
<dbReference type="OrthoDB" id="4504960at2759"/>
<protein>
    <submittedName>
        <fullName evidence="13">Mannose 6-phosphate receptor domain-containing protein</fullName>
    </submittedName>
</protein>
<keyword evidence="8" id="KW-0325">Glycoprotein</keyword>
<keyword evidence="6 10" id="KW-0472">Membrane</keyword>
<feature type="compositionally biased region" description="Basic and acidic residues" evidence="9">
    <location>
        <begin position="179"/>
        <end position="201"/>
    </location>
</feature>
<evidence type="ECO:0000256" key="1">
    <source>
        <dbReference type="ARBA" id="ARBA00004308"/>
    </source>
</evidence>
<evidence type="ECO:0000256" key="5">
    <source>
        <dbReference type="ARBA" id="ARBA00022989"/>
    </source>
</evidence>
<evidence type="ECO:0000259" key="12">
    <source>
        <dbReference type="PROSITE" id="PS51914"/>
    </source>
</evidence>
<dbReference type="Gene3D" id="2.70.130.10">
    <property type="entry name" value="Mannose-6-phosphate receptor binding domain"/>
    <property type="match status" value="2"/>
</dbReference>
<reference evidence="13" key="1">
    <citation type="journal article" date="2020" name="Stud. Mycol.">
        <title>101 Dothideomycetes genomes: a test case for predicting lifestyles and emergence of pathogens.</title>
        <authorList>
            <person name="Haridas S."/>
            <person name="Albert R."/>
            <person name="Binder M."/>
            <person name="Bloem J."/>
            <person name="Labutti K."/>
            <person name="Salamov A."/>
            <person name="Andreopoulos B."/>
            <person name="Baker S."/>
            <person name="Barry K."/>
            <person name="Bills G."/>
            <person name="Bluhm B."/>
            <person name="Cannon C."/>
            <person name="Castanera R."/>
            <person name="Culley D."/>
            <person name="Daum C."/>
            <person name="Ezra D."/>
            <person name="Gonzalez J."/>
            <person name="Henrissat B."/>
            <person name="Kuo A."/>
            <person name="Liang C."/>
            <person name="Lipzen A."/>
            <person name="Lutzoni F."/>
            <person name="Magnuson J."/>
            <person name="Mondo S."/>
            <person name="Nolan M."/>
            <person name="Ohm R."/>
            <person name="Pangilinan J."/>
            <person name="Park H.-J."/>
            <person name="Ramirez L."/>
            <person name="Alfaro M."/>
            <person name="Sun H."/>
            <person name="Tritt A."/>
            <person name="Yoshinaga Y."/>
            <person name="Zwiers L.-H."/>
            <person name="Turgeon B."/>
            <person name="Goodwin S."/>
            <person name="Spatafora J."/>
            <person name="Crous P."/>
            <person name="Grigoriev I."/>
        </authorList>
    </citation>
    <scope>NUCLEOTIDE SEQUENCE</scope>
    <source>
        <strain evidence="13">CBS 113979</strain>
    </source>
</reference>
<evidence type="ECO:0000256" key="8">
    <source>
        <dbReference type="ARBA" id="ARBA00023180"/>
    </source>
</evidence>
<proteinExistence type="predicted"/>
<feature type="chain" id="PRO_5026218180" evidence="11">
    <location>
        <begin position="19"/>
        <end position="370"/>
    </location>
</feature>
<keyword evidence="14" id="KW-1185">Reference proteome</keyword>
<dbReference type="EMBL" id="ML977163">
    <property type="protein sequence ID" value="KAF1985183.1"/>
    <property type="molecule type" value="Genomic_DNA"/>
</dbReference>
<dbReference type="InterPro" id="IPR028927">
    <property type="entry name" value="Man-6-P_rcpt"/>
</dbReference>
<dbReference type="InterPro" id="IPR009011">
    <property type="entry name" value="Man6P_isomerase_rcpt-bd_dom_sf"/>
</dbReference>
<dbReference type="GO" id="GO:0000139">
    <property type="term" value="C:Golgi membrane"/>
    <property type="evidence" value="ECO:0007669"/>
    <property type="project" value="UniProtKB-SubCell"/>
</dbReference>
<evidence type="ECO:0000256" key="9">
    <source>
        <dbReference type="SAM" id="MobiDB-lite"/>
    </source>
</evidence>
<feature type="compositionally biased region" description="Basic and acidic residues" evidence="9">
    <location>
        <begin position="162"/>
        <end position="172"/>
    </location>
</feature>
<dbReference type="SUPFAM" id="SSF50911">
    <property type="entry name" value="Mannose 6-phosphate receptor domain"/>
    <property type="match status" value="1"/>
</dbReference>
<dbReference type="PANTHER" id="PTHR15071:SF0">
    <property type="entry name" value="MANNOSE 6-PHOSPHATE RECEPTOR-LIKE PROTEIN 1"/>
    <property type="match status" value="1"/>
</dbReference>
<keyword evidence="2" id="KW-0813">Transport</keyword>
<evidence type="ECO:0000256" key="6">
    <source>
        <dbReference type="ARBA" id="ARBA00023136"/>
    </source>
</evidence>
<feature type="region of interest" description="Disordered" evidence="9">
    <location>
        <begin position="138"/>
        <end position="201"/>
    </location>
</feature>
<dbReference type="Proteomes" id="UP000800041">
    <property type="component" value="Unassembled WGS sequence"/>
</dbReference>